<keyword evidence="1" id="KW-1133">Transmembrane helix</keyword>
<proteinExistence type="predicted"/>
<reference evidence="2 3" key="1">
    <citation type="submission" date="2024-11" db="EMBL/GenBank/DDBJ databases">
        <authorList>
            <person name="Heng Y.C."/>
            <person name="Lim A.C.H."/>
            <person name="Lee J.K.Y."/>
            <person name="Kittelmann S."/>
        </authorList>
    </citation>
    <scope>NUCLEOTIDE SEQUENCE [LARGE SCALE GENOMIC DNA]</scope>
    <source>
        <strain evidence="2 3">WILCCON 0269</strain>
    </source>
</reference>
<evidence type="ECO:0000313" key="2">
    <source>
        <dbReference type="EMBL" id="MFL0194368.1"/>
    </source>
</evidence>
<feature type="transmembrane region" description="Helical" evidence="1">
    <location>
        <begin position="63"/>
        <end position="82"/>
    </location>
</feature>
<feature type="transmembrane region" description="Helical" evidence="1">
    <location>
        <begin position="6"/>
        <end position="25"/>
    </location>
</feature>
<accession>A0ABW8SER7</accession>
<keyword evidence="1" id="KW-0812">Transmembrane</keyword>
<evidence type="ECO:0000256" key="1">
    <source>
        <dbReference type="SAM" id="Phobius"/>
    </source>
</evidence>
<feature type="transmembrane region" description="Helical" evidence="1">
    <location>
        <begin position="37"/>
        <end position="57"/>
    </location>
</feature>
<feature type="transmembrane region" description="Helical" evidence="1">
    <location>
        <begin position="89"/>
        <end position="112"/>
    </location>
</feature>
<dbReference type="Proteomes" id="UP001623660">
    <property type="component" value="Unassembled WGS sequence"/>
</dbReference>
<keyword evidence="1" id="KW-0472">Membrane</keyword>
<keyword evidence="3" id="KW-1185">Reference proteome</keyword>
<dbReference type="EMBL" id="JBJHZX010000002">
    <property type="protein sequence ID" value="MFL0194368.1"/>
    <property type="molecule type" value="Genomic_DNA"/>
</dbReference>
<evidence type="ECO:0000313" key="3">
    <source>
        <dbReference type="Proteomes" id="UP001623660"/>
    </source>
</evidence>
<gene>
    <name evidence="2" type="ORF">ACJDU8_02075</name>
</gene>
<organism evidence="2 3">
    <name type="scientific">Candidatus Clostridium eludens</name>
    <dbReference type="NCBI Taxonomy" id="3381663"/>
    <lineage>
        <taxon>Bacteria</taxon>
        <taxon>Bacillati</taxon>
        <taxon>Bacillota</taxon>
        <taxon>Clostridia</taxon>
        <taxon>Eubacteriales</taxon>
        <taxon>Clostridiaceae</taxon>
        <taxon>Clostridium</taxon>
    </lineage>
</organism>
<dbReference type="RefSeq" id="WP_406790489.1">
    <property type="nucleotide sequence ID" value="NZ_JBJHZX010000002.1"/>
</dbReference>
<protein>
    <submittedName>
        <fullName evidence="2">Uncharacterized protein</fullName>
    </submittedName>
</protein>
<sequence>MLKLHWIEIFLRLIPEMFLVIWGISIISRKSLNIKKYILLSIIMGIVTFFTRSLPIYFGVHTIIITILTISIMVIAGIPIIASIYSTLIMCLILSLSEFLNMLILSFLNITVNINTTAPIKKCLLGIPSLIILLLIVLLIRYVLRKSQRCKNVSN</sequence>
<feature type="transmembrane region" description="Helical" evidence="1">
    <location>
        <begin position="124"/>
        <end position="144"/>
    </location>
</feature>
<comment type="caution">
    <text evidence="2">The sequence shown here is derived from an EMBL/GenBank/DDBJ whole genome shotgun (WGS) entry which is preliminary data.</text>
</comment>
<name>A0ABW8SER7_9CLOT</name>